<evidence type="ECO:0000256" key="7">
    <source>
        <dbReference type="ARBA" id="ARBA00022989"/>
    </source>
</evidence>
<evidence type="ECO:0000256" key="5">
    <source>
        <dbReference type="ARBA" id="ARBA00022692"/>
    </source>
</evidence>
<dbReference type="AlphaFoldDB" id="A0A3P7LZW9"/>
<name>A0A3P7LZW9_DIBLA</name>
<proteinExistence type="inferred from homology"/>
<keyword evidence="4" id="KW-0808">Transferase</keyword>
<evidence type="ECO:0000256" key="2">
    <source>
        <dbReference type="ARBA" id="ARBA00008661"/>
    </source>
</evidence>
<protein>
    <submittedName>
        <fullName evidence="10">Uncharacterized protein</fullName>
    </submittedName>
</protein>
<dbReference type="OrthoDB" id="6231997at2759"/>
<keyword evidence="6" id="KW-0735">Signal-anchor</keyword>
<evidence type="ECO:0000256" key="3">
    <source>
        <dbReference type="ARBA" id="ARBA00022676"/>
    </source>
</evidence>
<dbReference type="Pfam" id="PF01762">
    <property type="entry name" value="Galactosyl_T"/>
    <property type="match status" value="1"/>
</dbReference>
<keyword evidence="3" id="KW-0328">Glycosyltransferase</keyword>
<dbReference type="EMBL" id="UYRU01066512">
    <property type="protein sequence ID" value="VDN16623.1"/>
    <property type="molecule type" value="Genomic_DNA"/>
</dbReference>
<organism evidence="10 11">
    <name type="scientific">Dibothriocephalus latus</name>
    <name type="common">Fish tapeworm</name>
    <name type="synonym">Diphyllobothrium latum</name>
    <dbReference type="NCBI Taxonomy" id="60516"/>
    <lineage>
        <taxon>Eukaryota</taxon>
        <taxon>Metazoa</taxon>
        <taxon>Spiralia</taxon>
        <taxon>Lophotrochozoa</taxon>
        <taxon>Platyhelminthes</taxon>
        <taxon>Cestoda</taxon>
        <taxon>Eucestoda</taxon>
        <taxon>Diphyllobothriidea</taxon>
        <taxon>Diphyllobothriidae</taxon>
        <taxon>Dibothriocephalus</taxon>
    </lineage>
</organism>
<evidence type="ECO:0000256" key="4">
    <source>
        <dbReference type="ARBA" id="ARBA00022679"/>
    </source>
</evidence>
<dbReference type="Proteomes" id="UP000281553">
    <property type="component" value="Unassembled WGS sequence"/>
</dbReference>
<dbReference type="GO" id="GO:0000139">
    <property type="term" value="C:Golgi membrane"/>
    <property type="evidence" value="ECO:0007669"/>
    <property type="project" value="UniProtKB-SubCell"/>
</dbReference>
<accession>A0A3P7LZW9</accession>
<keyword evidence="8" id="KW-0333">Golgi apparatus</keyword>
<dbReference type="GO" id="GO:0016758">
    <property type="term" value="F:hexosyltransferase activity"/>
    <property type="evidence" value="ECO:0007669"/>
    <property type="project" value="InterPro"/>
</dbReference>
<keyword evidence="7" id="KW-1133">Transmembrane helix</keyword>
<evidence type="ECO:0000256" key="8">
    <source>
        <dbReference type="ARBA" id="ARBA00023034"/>
    </source>
</evidence>
<sequence length="121" mass="14245">MMSWRKVIRPFRDPSRNKWALTADEVPWSDFPTYFSGRAYLVGMNVIHDLVIAAAYTRWLWVDDVYLGFVLTKLPYTPEALRGFYTEFTNQQKALVYHSPTSVTFRDILDSLYQLRNSLNI</sequence>
<evidence type="ECO:0000313" key="11">
    <source>
        <dbReference type="Proteomes" id="UP000281553"/>
    </source>
</evidence>
<keyword evidence="5" id="KW-0812">Transmembrane</keyword>
<dbReference type="InterPro" id="IPR002659">
    <property type="entry name" value="Glyco_trans_31"/>
</dbReference>
<reference evidence="10 11" key="1">
    <citation type="submission" date="2018-11" db="EMBL/GenBank/DDBJ databases">
        <authorList>
            <consortium name="Pathogen Informatics"/>
        </authorList>
    </citation>
    <scope>NUCLEOTIDE SEQUENCE [LARGE SCALE GENOMIC DNA]</scope>
</reference>
<comment type="subcellular location">
    <subcellularLocation>
        <location evidence="1">Golgi apparatus membrane</location>
        <topology evidence="1">Single-pass type II membrane protein</topology>
    </subcellularLocation>
</comment>
<evidence type="ECO:0000256" key="1">
    <source>
        <dbReference type="ARBA" id="ARBA00004323"/>
    </source>
</evidence>
<keyword evidence="9" id="KW-0472">Membrane</keyword>
<keyword evidence="11" id="KW-1185">Reference proteome</keyword>
<evidence type="ECO:0000256" key="9">
    <source>
        <dbReference type="ARBA" id="ARBA00023136"/>
    </source>
</evidence>
<gene>
    <name evidence="10" type="ORF">DILT_LOCUS12454</name>
</gene>
<evidence type="ECO:0000313" key="10">
    <source>
        <dbReference type="EMBL" id="VDN16623.1"/>
    </source>
</evidence>
<evidence type="ECO:0000256" key="6">
    <source>
        <dbReference type="ARBA" id="ARBA00022968"/>
    </source>
</evidence>
<comment type="similarity">
    <text evidence="2">Belongs to the glycosyltransferase 31 family.</text>
</comment>